<dbReference type="PANTHER" id="PTHR37691">
    <property type="entry name" value="BLR3518 PROTEIN"/>
    <property type="match status" value="1"/>
</dbReference>
<evidence type="ECO:0008006" key="4">
    <source>
        <dbReference type="Google" id="ProtNLM"/>
    </source>
</evidence>
<sequence length="174" mass="18755">MRTLLFLLTLAPALIAAQGKVTPVVPFGGIYEIPEATVRPDPDLEYRMIIDVVTGAETPDSVGQGLHNVARMLNLFAVGGVPADQVFVVLAIHGGATVGVMDDYHYRERFGVDNPNLPLIESLKQAGVKLTVCGQSLRGRDVPVEAVVPEVEIATSMLTTVAMYEMMGYGLLRF</sequence>
<dbReference type="AlphaFoldDB" id="A0A4S4NE17"/>
<keyword evidence="3" id="KW-1185">Reference proteome</keyword>
<name>A0A4S4NE17_9BACT</name>
<dbReference type="PANTHER" id="PTHR37691:SF1">
    <property type="entry name" value="BLR3518 PROTEIN"/>
    <property type="match status" value="1"/>
</dbReference>
<dbReference type="InterPro" id="IPR003787">
    <property type="entry name" value="Sulphur_relay_DsrE/F-like"/>
</dbReference>
<organism evidence="2 3">
    <name type="scientific">Neolewinella litorea</name>
    <dbReference type="NCBI Taxonomy" id="2562452"/>
    <lineage>
        <taxon>Bacteria</taxon>
        <taxon>Pseudomonadati</taxon>
        <taxon>Bacteroidota</taxon>
        <taxon>Saprospiria</taxon>
        <taxon>Saprospirales</taxon>
        <taxon>Lewinellaceae</taxon>
        <taxon>Neolewinella</taxon>
    </lineage>
</organism>
<dbReference type="Pfam" id="PF02635">
    <property type="entry name" value="DsrE"/>
    <property type="match status" value="1"/>
</dbReference>
<dbReference type="Gene3D" id="3.40.1260.10">
    <property type="entry name" value="DsrEFH-like"/>
    <property type="match status" value="1"/>
</dbReference>
<dbReference type="Proteomes" id="UP000308528">
    <property type="component" value="Unassembled WGS sequence"/>
</dbReference>
<reference evidence="2 3" key="1">
    <citation type="submission" date="2019-04" db="EMBL/GenBank/DDBJ databases">
        <title>Lewinella litorea sp. nov., isolated from a marine sand.</title>
        <authorList>
            <person name="Yoon J.-H."/>
        </authorList>
    </citation>
    <scope>NUCLEOTIDE SEQUENCE [LARGE SCALE GENOMIC DNA]</scope>
    <source>
        <strain evidence="2 3">HSMS-39</strain>
    </source>
</reference>
<proteinExistence type="predicted"/>
<feature type="signal peptide" evidence="1">
    <location>
        <begin position="1"/>
        <end position="16"/>
    </location>
</feature>
<dbReference type="EMBL" id="SRSF01000006">
    <property type="protein sequence ID" value="THH37729.1"/>
    <property type="molecule type" value="Genomic_DNA"/>
</dbReference>
<dbReference type="SUPFAM" id="SSF75169">
    <property type="entry name" value="DsrEFH-like"/>
    <property type="match status" value="1"/>
</dbReference>
<evidence type="ECO:0000313" key="2">
    <source>
        <dbReference type="EMBL" id="THH37729.1"/>
    </source>
</evidence>
<keyword evidence="1" id="KW-0732">Signal</keyword>
<gene>
    <name evidence="2" type="ORF">E4021_13630</name>
</gene>
<evidence type="ECO:0000313" key="3">
    <source>
        <dbReference type="Proteomes" id="UP000308528"/>
    </source>
</evidence>
<dbReference type="OrthoDB" id="7206705at2"/>
<feature type="chain" id="PRO_5020599353" description="Sulfur reduction protein DsrE" evidence="1">
    <location>
        <begin position="17"/>
        <end position="174"/>
    </location>
</feature>
<dbReference type="RefSeq" id="WP_136459921.1">
    <property type="nucleotide sequence ID" value="NZ_SRSF01000006.1"/>
</dbReference>
<dbReference type="InterPro" id="IPR027396">
    <property type="entry name" value="DsrEFH-like"/>
</dbReference>
<comment type="caution">
    <text evidence="2">The sequence shown here is derived from an EMBL/GenBank/DDBJ whole genome shotgun (WGS) entry which is preliminary data.</text>
</comment>
<evidence type="ECO:0000256" key="1">
    <source>
        <dbReference type="SAM" id="SignalP"/>
    </source>
</evidence>
<accession>A0A4S4NE17</accession>
<protein>
    <recommendedName>
        <fullName evidence="4">Sulfur reduction protein DsrE</fullName>
    </recommendedName>
</protein>